<dbReference type="InParanoid" id="A0A1Y5T5E4"/>
<accession>A0A1Y5T5E4</accession>
<reference evidence="8 9" key="1">
    <citation type="submission" date="2017-03" db="EMBL/GenBank/DDBJ databases">
        <authorList>
            <person name="Afonso C.L."/>
            <person name="Miller P.J."/>
            <person name="Scott M.A."/>
            <person name="Spackman E."/>
            <person name="Goraichik I."/>
            <person name="Dimitrov K.M."/>
            <person name="Suarez D.L."/>
            <person name="Swayne D.E."/>
        </authorList>
    </citation>
    <scope>NUCLEOTIDE SEQUENCE [LARGE SCALE GENOMIC DNA]</scope>
    <source>
        <strain evidence="8 9">CECT 7691</strain>
    </source>
</reference>
<dbReference type="Gene3D" id="2.60.120.620">
    <property type="entry name" value="q2cbj1_9rhob like domain"/>
    <property type="match status" value="1"/>
</dbReference>
<dbReference type="Pfam" id="PF13640">
    <property type="entry name" value="2OG-FeII_Oxy_3"/>
    <property type="match status" value="1"/>
</dbReference>
<keyword evidence="3" id="KW-0847">Vitamin C</keyword>
<evidence type="ECO:0000256" key="5">
    <source>
        <dbReference type="ARBA" id="ARBA00023002"/>
    </source>
</evidence>
<gene>
    <name evidence="8" type="ORF">OCH7691_02398</name>
</gene>
<evidence type="ECO:0000259" key="7">
    <source>
        <dbReference type="PROSITE" id="PS51471"/>
    </source>
</evidence>
<name>A0A1Y5T5E4_9PROT</name>
<keyword evidence="9" id="KW-1185">Reference proteome</keyword>
<evidence type="ECO:0000256" key="3">
    <source>
        <dbReference type="ARBA" id="ARBA00022896"/>
    </source>
</evidence>
<dbReference type="AlphaFoldDB" id="A0A1Y5T5E4"/>
<dbReference type="SMART" id="SM00702">
    <property type="entry name" value="P4Hc"/>
    <property type="match status" value="1"/>
</dbReference>
<sequence length="206" mass="23191">MQHFLELFLDALPIDFCEDIIARFEGDSRKYPSRTANSANPKGREGTMLSIGELADWQQPVDRLLESIRHRIALYIQKYPGLKILGQPDQSYLTPPLMERILPGQSYDWHIDAGPAMTQDRLLSVLIYLRDVKDGGLTEFPMQEAAVRPKAGAMLLFPPFWTHVHRGAPPVAGTKYNITCYLSLRQAQAQGQGRGARRRQAAFAPS</sequence>
<organism evidence="8 9">
    <name type="scientific">Oceanibacterium hippocampi</name>
    <dbReference type="NCBI Taxonomy" id="745714"/>
    <lineage>
        <taxon>Bacteria</taxon>
        <taxon>Pseudomonadati</taxon>
        <taxon>Pseudomonadota</taxon>
        <taxon>Alphaproteobacteria</taxon>
        <taxon>Sneathiellales</taxon>
        <taxon>Sneathiellaceae</taxon>
        <taxon>Oceanibacterium</taxon>
    </lineage>
</organism>
<evidence type="ECO:0000256" key="1">
    <source>
        <dbReference type="ARBA" id="ARBA00001961"/>
    </source>
</evidence>
<dbReference type="InterPro" id="IPR005123">
    <property type="entry name" value="Oxoglu/Fe-dep_dioxygenase_dom"/>
</dbReference>
<dbReference type="PROSITE" id="PS51471">
    <property type="entry name" value="FE2OG_OXY"/>
    <property type="match status" value="1"/>
</dbReference>
<dbReference type="InterPro" id="IPR045054">
    <property type="entry name" value="P4HA-like"/>
</dbReference>
<protein>
    <recommendedName>
        <fullName evidence="7">Fe2OG dioxygenase domain-containing protein</fullName>
    </recommendedName>
</protein>
<evidence type="ECO:0000313" key="8">
    <source>
        <dbReference type="EMBL" id="SLN55838.1"/>
    </source>
</evidence>
<dbReference type="GO" id="GO:0051213">
    <property type="term" value="F:dioxygenase activity"/>
    <property type="evidence" value="ECO:0007669"/>
    <property type="project" value="UniProtKB-KW"/>
</dbReference>
<evidence type="ECO:0000256" key="6">
    <source>
        <dbReference type="ARBA" id="ARBA00023004"/>
    </source>
</evidence>
<dbReference type="GO" id="GO:0016705">
    <property type="term" value="F:oxidoreductase activity, acting on paired donors, with incorporation or reduction of molecular oxygen"/>
    <property type="evidence" value="ECO:0007669"/>
    <property type="project" value="InterPro"/>
</dbReference>
<evidence type="ECO:0000256" key="4">
    <source>
        <dbReference type="ARBA" id="ARBA00022964"/>
    </source>
</evidence>
<dbReference type="GO" id="GO:0031418">
    <property type="term" value="F:L-ascorbic acid binding"/>
    <property type="evidence" value="ECO:0007669"/>
    <property type="project" value="UniProtKB-KW"/>
</dbReference>
<evidence type="ECO:0000256" key="2">
    <source>
        <dbReference type="ARBA" id="ARBA00022723"/>
    </source>
</evidence>
<comment type="cofactor">
    <cofactor evidence="1">
        <name>L-ascorbate</name>
        <dbReference type="ChEBI" id="CHEBI:38290"/>
    </cofactor>
</comment>
<proteinExistence type="predicted"/>
<dbReference type="EMBL" id="FWFR01000002">
    <property type="protein sequence ID" value="SLN55838.1"/>
    <property type="molecule type" value="Genomic_DNA"/>
</dbReference>
<keyword evidence="5" id="KW-0560">Oxidoreductase</keyword>
<dbReference type="GO" id="GO:0005506">
    <property type="term" value="F:iron ion binding"/>
    <property type="evidence" value="ECO:0007669"/>
    <property type="project" value="InterPro"/>
</dbReference>
<evidence type="ECO:0000313" key="9">
    <source>
        <dbReference type="Proteomes" id="UP000193200"/>
    </source>
</evidence>
<dbReference type="PANTHER" id="PTHR10869">
    <property type="entry name" value="PROLYL 4-HYDROXYLASE ALPHA SUBUNIT"/>
    <property type="match status" value="1"/>
</dbReference>
<keyword evidence="2" id="KW-0479">Metal-binding</keyword>
<dbReference type="InterPro" id="IPR044862">
    <property type="entry name" value="Pro_4_hyd_alph_FE2OG_OXY"/>
</dbReference>
<dbReference type="InterPro" id="IPR006620">
    <property type="entry name" value="Pro_4_hyd_alph"/>
</dbReference>
<keyword evidence="4" id="KW-0223">Dioxygenase</keyword>
<dbReference type="Proteomes" id="UP000193200">
    <property type="component" value="Unassembled WGS sequence"/>
</dbReference>
<dbReference type="RefSeq" id="WP_176245026.1">
    <property type="nucleotide sequence ID" value="NZ_FWFR01000002.1"/>
</dbReference>
<dbReference type="PANTHER" id="PTHR10869:SF246">
    <property type="entry name" value="TRANSMEMBRANE PROLYL 4-HYDROXYLASE"/>
    <property type="match status" value="1"/>
</dbReference>
<keyword evidence="6" id="KW-0408">Iron</keyword>
<feature type="domain" description="Fe2OG dioxygenase" evidence="7">
    <location>
        <begin position="92"/>
        <end position="184"/>
    </location>
</feature>